<name>A0ABU0ZKX3_9ACTN</name>
<protein>
    <recommendedName>
        <fullName evidence="1">non-specific serine/threonine protein kinase</fullName>
        <ecNumber evidence="1">2.7.11.1</ecNumber>
    </recommendedName>
</protein>
<evidence type="ECO:0000256" key="1">
    <source>
        <dbReference type="ARBA" id="ARBA00012513"/>
    </source>
</evidence>
<comment type="caution">
    <text evidence="10">The sequence shown here is derived from an EMBL/GenBank/DDBJ whole genome shotgun (WGS) entry which is preliminary data.</text>
</comment>
<evidence type="ECO:0000259" key="9">
    <source>
        <dbReference type="PROSITE" id="PS50011"/>
    </source>
</evidence>
<evidence type="ECO:0000256" key="4">
    <source>
        <dbReference type="ARBA" id="ARBA00022741"/>
    </source>
</evidence>
<dbReference type="CDD" id="cd14014">
    <property type="entry name" value="STKc_PknB_like"/>
    <property type="match status" value="1"/>
</dbReference>
<evidence type="ECO:0000256" key="5">
    <source>
        <dbReference type="ARBA" id="ARBA00022777"/>
    </source>
</evidence>
<keyword evidence="4" id="KW-0547">Nucleotide-binding</keyword>
<dbReference type="PROSITE" id="PS50011">
    <property type="entry name" value="PROTEIN_KINASE_DOM"/>
    <property type="match status" value="1"/>
</dbReference>
<evidence type="ECO:0000256" key="2">
    <source>
        <dbReference type="ARBA" id="ARBA00022527"/>
    </source>
</evidence>
<dbReference type="Pfam" id="PF00069">
    <property type="entry name" value="Pkinase"/>
    <property type="match status" value="1"/>
</dbReference>
<dbReference type="Gene3D" id="3.30.200.20">
    <property type="entry name" value="Phosphorylase Kinase, domain 1"/>
    <property type="match status" value="1"/>
</dbReference>
<evidence type="ECO:0000313" key="11">
    <source>
        <dbReference type="Proteomes" id="UP001230908"/>
    </source>
</evidence>
<feature type="region of interest" description="Disordered" evidence="7">
    <location>
        <begin position="273"/>
        <end position="340"/>
    </location>
</feature>
<organism evidence="10 11">
    <name type="scientific">Phytohabitans maris</name>
    <dbReference type="NCBI Taxonomy" id="3071409"/>
    <lineage>
        <taxon>Bacteria</taxon>
        <taxon>Bacillati</taxon>
        <taxon>Actinomycetota</taxon>
        <taxon>Actinomycetes</taxon>
        <taxon>Micromonosporales</taxon>
        <taxon>Micromonosporaceae</taxon>
    </lineage>
</organism>
<evidence type="ECO:0000313" key="10">
    <source>
        <dbReference type="EMBL" id="MDQ7906905.1"/>
    </source>
</evidence>
<keyword evidence="8" id="KW-0472">Membrane</keyword>
<keyword evidence="3 10" id="KW-0808">Transferase</keyword>
<sequence>MTDGPPSALPLPVVPGLSGLSVLARGGYATVYRAIQESVAREVAVKVENRTLDNERDQRRFLREARAAGRMSSHPHVVDLFDAGVTADQHPYLIMELCEGSYADRMRDAPLVPAEAREVGMKIADALSDAHHLGVLHRDVKPANILRSRFGEPALADFGLAVLAEARDSSVTLEVLTPAYAPPEMFRHSAPSPAVDVYALCATLYAVMRGKPPRWREDRNPSLITLMELFSQPIPDLPGVPAAMMEVLRHGMANEPESRPSAEQLRDMLAGVSLTEPPPSSAPRGVYVSRSYAPPTPTPSHPVSPGVSPSGPSAGPPPPPPTYPRAPGFVPAHDSTPTVGGRRRRSLHWILGGVAALALLAVVSASAWYVSGRPDPRPSPTALPTTGSPLPSLAGGALPGCLLPIAGGRCPDELECYGAADASGPGIRAQRVDCAGRHTWEAYAVGDLPAGADPDGVAGDPAVKSLCTDSTFMRTTLLLSTQGWQFEVLRPDGEGDRTFRCLAGKGRDALQGPTLAR</sequence>
<accession>A0ABU0ZKX3</accession>
<dbReference type="PANTHER" id="PTHR43289">
    <property type="entry name" value="MITOGEN-ACTIVATED PROTEIN KINASE KINASE KINASE 20-RELATED"/>
    <property type="match status" value="1"/>
</dbReference>
<keyword evidence="11" id="KW-1185">Reference proteome</keyword>
<keyword evidence="5 10" id="KW-0418">Kinase</keyword>
<keyword evidence="2" id="KW-0723">Serine/threonine-protein kinase</keyword>
<gene>
    <name evidence="10" type="ORF">RB614_20545</name>
</gene>
<evidence type="ECO:0000256" key="8">
    <source>
        <dbReference type="SAM" id="Phobius"/>
    </source>
</evidence>
<dbReference type="EMBL" id="JAVHUY010000018">
    <property type="protein sequence ID" value="MDQ7906905.1"/>
    <property type="molecule type" value="Genomic_DNA"/>
</dbReference>
<feature type="transmembrane region" description="Helical" evidence="8">
    <location>
        <begin position="349"/>
        <end position="370"/>
    </location>
</feature>
<dbReference type="EC" id="2.7.11.1" evidence="1"/>
<dbReference type="InterPro" id="IPR000719">
    <property type="entry name" value="Prot_kinase_dom"/>
</dbReference>
<dbReference type="GO" id="GO:0004674">
    <property type="term" value="F:protein serine/threonine kinase activity"/>
    <property type="evidence" value="ECO:0007669"/>
    <property type="project" value="UniProtKB-EC"/>
</dbReference>
<evidence type="ECO:0000256" key="6">
    <source>
        <dbReference type="ARBA" id="ARBA00022840"/>
    </source>
</evidence>
<evidence type="ECO:0000256" key="7">
    <source>
        <dbReference type="SAM" id="MobiDB-lite"/>
    </source>
</evidence>
<proteinExistence type="predicted"/>
<keyword evidence="8" id="KW-1133">Transmembrane helix</keyword>
<feature type="compositionally biased region" description="Low complexity" evidence="7">
    <location>
        <begin position="303"/>
        <end position="313"/>
    </location>
</feature>
<dbReference type="RefSeq" id="WP_308714181.1">
    <property type="nucleotide sequence ID" value="NZ_JAVHUY010000018.1"/>
</dbReference>
<feature type="domain" description="Protein kinase" evidence="9">
    <location>
        <begin position="17"/>
        <end position="269"/>
    </location>
</feature>
<dbReference type="PANTHER" id="PTHR43289:SF6">
    <property type="entry name" value="SERINE_THREONINE-PROTEIN KINASE NEKL-3"/>
    <property type="match status" value="1"/>
</dbReference>
<dbReference type="Gene3D" id="1.10.510.10">
    <property type="entry name" value="Transferase(Phosphotransferase) domain 1"/>
    <property type="match status" value="1"/>
</dbReference>
<feature type="compositionally biased region" description="Pro residues" evidence="7">
    <location>
        <begin position="314"/>
        <end position="324"/>
    </location>
</feature>
<evidence type="ECO:0000256" key="3">
    <source>
        <dbReference type="ARBA" id="ARBA00022679"/>
    </source>
</evidence>
<reference evidence="10 11" key="1">
    <citation type="submission" date="2023-08" db="EMBL/GenBank/DDBJ databases">
        <title>Phytohabitans sansha sp. nov., isolated from marine sediment.</title>
        <authorList>
            <person name="Zhao Y."/>
            <person name="Yi K."/>
        </authorList>
    </citation>
    <scope>NUCLEOTIDE SEQUENCE [LARGE SCALE GENOMIC DNA]</scope>
    <source>
        <strain evidence="10 11">ZYX-F-186</strain>
    </source>
</reference>
<dbReference type="InterPro" id="IPR011009">
    <property type="entry name" value="Kinase-like_dom_sf"/>
</dbReference>
<dbReference type="SMART" id="SM00220">
    <property type="entry name" value="S_TKc"/>
    <property type="match status" value="1"/>
</dbReference>
<dbReference type="SUPFAM" id="SSF56112">
    <property type="entry name" value="Protein kinase-like (PK-like)"/>
    <property type="match status" value="1"/>
</dbReference>
<keyword evidence="8" id="KW-0812">Transmembrane</keyword>
<keyword evidence="6" id="KW-0067">ATP-binding</keyword>
<dbReference type="Proteomes" id="UP001230908">
    <property type="component" value="Unassembled WGS sequence"/>
</dbReference>